<accession>A0A3B1A858</accession>
<dbReference type="NCBIfam" id="NF006550">
    <property type="entry name" value="PRK09047.1"/>
    <property type="match status" value="1"/>
</dbReference>
<evidence type="ECO:0000313" key="6">
    <source>
        <dbReference type="EMBL" id="VAX01909.1"/>
    </source>
</evidence>
<dbReference type="Pfam" id="PF08281">
    <property type="entry name" value="Sigma70_r4_2"/>
    <property type="match status" value="1"/>
</dbReference>
<reference evidence="6" key="1">
    <citation type="submission" date="2018-06" db="EMBL/GenBank/DDBJ databases">
        <authorList>
            <person name="Zhirakovskaya E."/>
        </authorList>
    </citation>
    <scope>NUCLEOTIDE SEQUENCE</scope>
</reference>
<dbReference type="NCBIfam" id="TIGR02937">
    <property type="entry name" value="sigma70-ECF"/>
    <property type="match status" value="1"/>
</dbReference>
<dbReference type="Gene3D" id="1.10.1740.10">
    <property type="match status" value="1"/>
</dbReference>
<dbReference type="Gene3D" id="1.10.10.10">
    <property type="entry name" value="Winged helix-like DNA-binding domain superfamily/Winged helix DNA-binding domain"/>
    <property type="match status" value="1"/>
</dbReference>
<dbReference type="EMBL" id="UOFU01000244">
    <property type="protein sequence ID" value="VAX01909.1"/>
    <property type="molecule type" value="Genomic_DNA"/>
</dbReference>
<evidence type="ECO:0000256" key="1">
    <source>
        <dbReference type="ARBA" id="ARBA00010641"/>
    </source>
</evidence>
<evidence type="ECO:0000256" key="3">
    <source>
        <dbReference type="ARBA" id="ARBA00023082"/>
    </source>
</evidence>
<dbReference type="InterPro" id="IPR014284">
    <property type="entry name" value="RNA_pol_sigma-70_dom"/>
</dbReference>
<dbReference type="InterPro" id="IPR036388">
    <property type="entry name" value="WH-like_DNA-bd_sf"/>
</dbReference>
<dbReference type="AlphaFoldDB" id="A0A3B1A858"/>
<keyword evidence="3" id="KW-0731">Sigma factor</keyword>
<dbReference type="PANTHER" id="PTHR43133:SF64">
    <property type="entry name" value="ECF SIGMA FACTOR"/>
    <property type="match status" value="1"/>
</dbReference>
<dbReference type="SUPFAM" id="SSF88659">
    <property type="entry name" value="Sigma3 and sigma4 domains of RNA polymerase sigma factors"/>
    <property type="match status" value="1"/>
</dbReference>
<dbReference type="InterPro" id="IPR013325">
    <property type="entry name" value="RNA_pol_sigma_r2"/>
</dbReference>
<dbReference type="InterPro" id="IPR013324">
    <property type="entry name" value="RNA_pol_sigma_r3/r4-like"/>
</dbReference>
<evidence type="ECO:0000256" key="4">
    <source>
        <dbReference type="ARBA" id="ARBA00023163"/>
    </source>
</evidence>
<evidence type="ECO:0000259" key="5">
    <source>
        <dbReference type="Pfam" id="PF08281"/>
    </source>
</evidence>
<keyword evidence="4" id="KW-0804">Transcription</keyword>
<feature type="domain" description="RNA polymerase sigma factor 70 region 4 type 2" evidence="5">
    <location>
        <begin position="116"/>
        <end position="168"/>
    </location>
</feature>
<dbReference type="GO" id="GO:0003677">
    <property type="term" value="F:DNA binding"/>
    <property type="evidence" value="ECO:0007669"/>
    <property type="project" value="InterPro"/>
</dbReference>
<dbReference type="GO" id="GO:0016987">
    <property type="term" value="F:sigma factor activity"/>
    <property type="evidence" value="ECO:0007669"/>
    <property type="project" value="UniProtKB-KW"/>
</dbReference>
<dbReference type="InterPro" id="IPR039425">
    <property type="entry name" value="RNA_pol_sigma-70-like"/>
</dbReference>
<evidence type="ECO:0000256" key="2">
    <source>
        <dbReference type="ARBA" id="ARBA00023015"/>
    </source>
</evidence>
<sequence>MDRFLAGVECRAYRMAWMATSNREDALDIVQDAMLRLVKHYAGRPEAEWGPLFQRIMQSAIRDWYRRSQVRNRWRQWLGFTRGSTDDEGVGDPLETTIASHAPGPEGSLVSQHAIDALEVALHALPLRQQQAFLLRQWEGLSVADTAYAMGISAGSVKTHYSRAVQALRGKLEDHWP</sequence>
<dbReference type="PANTHER" id="PTHR43133">
    <property type="entry name" value="RNA POLYMERASE ECF-TYPE SIGMA FACTO"/>
    <property type="match status" value="1"/>
</dbReference>
<protein>
    <submittedName>
        <fullName evidence="6">RNA polymerase sigma-70 factor</fullName>
    </submittedName>
</protein>
<keyword evidence="2" id="KW-0805">Transcription regulation</keyword>
<comment type="similarity">
    <text evidence="1">Belongs to the sigma-70 factor family. ECF subfamily.</text>
</comment>
<dbReference type="SUPFAM" id="SSF88946">
    <property type="entry name" value="Sigma2 domain of RNA polymerase sigma factors"/>
    <property type="match status" value="1"/>
</dbReference>
<organism evidence="6">
    <name type="scientific">hydrothermal vent metagenome</name>
    <dbReference type="NCBI Taxonomy" id="652676"/>
    <lineage>
        <taxon>unclassified sequences</taxon>
        <taxon>metagenomes</taxon>
        <taxon>ecological metagenomes</taxon>
    </lineage>
</organism>
<dbReference type="InterPro" id="IPR013249">
    <property type="entry name" value="RNA_pol_sigma70_r4_t2"/>
</dbReference>
<name>A0A3B1A858_9ZZZZ</name>
<dbReference type="GO" id="GO:0006352">
    <property type="term" value="P:DNA-templated transcription initiation"/>
    <property type="evidence" value="ECO:0007669"/>
    <property type="project" value="InterPro"/>
</dbReference>
<gene>
    <name evidence="6" type="ORF">MNBD_GAMMA20-178</name>
</gene>
<dbReference type="CDD" id="cd06171">
    <property type="entry name" value="Sigma70_r4"/>
    <property type="match status" value="1"/>
</dbReference>
<proteinExistence type="inferred from homology"/>